<dbReference type="AlphaFoldDB" id="A0A0V0GRX1"/>
<evidence type="ECO:0000313" key="1">
    <source>
        <dbReference type="EMBL" id="JAP10650.1"/>
    </source>
</evidence>
<reference evidence="1" key="1">
    <citation type="submission" date="2015-12" db="EMBL/GenBank/DDBJ databases">
        <title>Gene expression during late stages of embryo sac development: a critical building block for successful pollen-pistil interactions.</title>
        <authorList>
            <person name="Liu Y."/>
            <person name="Joly V."/>
            <person name="Sabar M."/>
            <person name="Matton D.P."/>
        </authorList>
    </citation>
    <scope>NUCLEOTIDE SEQUENCE</scope>
</reference>
<organism evidence="1">
    <name type="scientific">Solanum chacoense</name>
    <name type="common">Chaco potato</name>
    <dbReference type="NCBI Taxonomy" id="4108"/>
    <lineage>
        <taxon>Eukaryota</taxon>
        <taxon>Viridiplantae</taxon>
        <taxon>Streptophyta</taxon>
        <taxon>Embryophyta</taxon>
        <taxon>Tracheophyta</taxon>
        <taxon>Spermatophyta</taxon>
        <taxon>Magnoliopsida</taxon>
        <taxon>eudicotyledons</taxon>
        <taxon>Gunneridae</taxon>
        <taxon>Pentapetalae</taxon>
        <taxon>asterids</taxon>
        <taxon>lamiids</taxon>
        <taxon>Solanales</taxon>
        <taxon>Solanaceae</taxon>
        <taxon>Solanoideae</taxon>
        <taxon>Solaneae</taxon>
        <taxon>Solanum</taxon>
    </lineage>
</organism>
<dbReference type="EMBL" id="GEDG01032747">
    <property type="protein sequence ID" value="JAP10650.1"/>
    <property type="molecule type" value="Transcribed_RNA"/>
</dbReference>
<protein>
    <submittedName>
        <fullName evidence="1">Putative ovule protein</fullName>
    </submittedName>
</protein>
<name>A0A0V0GRX1_SOLCH</name>
<proteinExistence type="predicted"/>
<accession>A0A0V0GRX1</accession>
<sequence>MKRQKHKKKSPKNDVESIDDSVDKTKIFKLDCSPTMNFVLKVTLHVCIAISLVTSDHSHHYKYDSTLHLTFPFKT</sequence>